<accession>A0ACB9GGE0</accession>
<protein>
    <submittedName>
        <fullName evidence="1">Uncharacterized protein</fullName>
    </submittedName>
</protein>
<dbReference type="Proteomes" id="UP001055811">
    <property type="component" value="Linkage Group LG02"/>
</dbReference>
<evidence type="ECO:0000313" key="1">
    <source>
        <dbReference type="EMBL" id="KAI3781812.1"/>
    </source>
</evidence>
<gene>
    <name evidence="1" type="ORF">L2E82_11838</name>
</gene>
<comment type="caution">
    <text evidence="1">The sequence shown here is derived from an EMBL/GenBank/DDBJ whole genome shotgun (WGS) entry which is preliminary data.</text>
</comment>
<keyword evidence="2" id="KW-1185">Reference proteome</keyword>
<dbReference type="EMBL" id="CM042010">
    <property type="protein sequence ID" value="KAI3781812.1"/>
    <property type="molecule type" value="Genomic_DNA"/>
</dbReference>
<evidence type="ECO:0000313" key="2">
    <source>
        <dbReference type="Proteomes" id="UP001055811"/>
    </source>
</evidence>
<name>A0ACB9GGE0_CICIN</name>
<proteinExistence type="predicted"/>
<sequence length="126" mass="14111">MVQKGHEGSEAISVIFGIAAAIGLGLLAFTEVETILEVLGSAALVQLVTKKLLYAEDRKRTLKELKEFLTGKIRPKDILKYIKDIGKALLTKRVVIKMVDIKSEFKKKTDIRQTGMPIMRQTVMPR</sequence>
<organism evidence="1 2">
    <name type="scientific">Cichorium intybus</name>
    <name type="common">Chicory</name>
    <dbReference type="NCBI Taxonomy" id="13427"/>
    <lineage>
        <taxon>Eukaryota</taxon>
        <taxon>Viridiplantae</taxon>
        <taxon>Streptophyta</taxon>
        <taxon>Embryophyta</taxon>
        <taxon>Tracheophyta</taxon>
        <taxon>Spermatophyta</taxon>
        <taxon>Magnoliopsida</taxon>
        <taxon>eudicotyledons</taxon>
        <taxon>Gunneridae</taxon>
        <taxon>Pentapetalae</taxon>
        <taxon>asterids</taxon>
        <taxon>campanulids</taxon>
        <taxon>Asterales</taxon>
        <taxon>Asteraceae</taxon>
        <taxon>Cichorioideae</taxon>
        <taxon>Cichorieae</taxon>
        <taxon>Cichoriinae</taxon>
        <taxon>Cichorium</taxon>
    </lineage>
</organism>
<reference evidence="1 2" key="2">
    <citation type="journal article" date="2022" name="Mol. Ecol. Resour.">
        <title>The genomes of chicory, endive, great burdock and yacon provide insights into Asteraceae paleo-polyploidization history and plant inulin production.</title>
        <authorList>
            <person name="Fan W."/>
            <person name="Wang S."/>
            <person name="Wang H."/>
            <person name="Wang A."/>
            <person name="Jiang F."/>
            <person name="Liu H."/>
            <person name="Zhao H."/>
            <person name="Xu D."/>
            <person name="Zhang Y."/>
        </authorList>
    </citation>
    <scope>NUCLEOTIDE SEQUENCE [LARGE SCALE GENOMIC DNA]</scope>
    <source>
        <strain evidence="2">cv. Punajuju</strain>
        <tissue evidence="1">Leaves</tissue>
    </source>
</reference>
<reference evidence="2" key="1">
    <citation type="journal article" date="2022" name="Mol. Ecol. Resour.">
        <title>The genomes of chicory, endive, great burdock and yacon provide insights into Asteraceae palaeo-polyploidization history and plant inulin production.</title>
        <authorList>
            <person name="Fan W."/>
            <person name="Wang S."/>
            <person name="Wang H."/>
            <person name="Wang A."/>
            <person name="Jiang F."/>
            <person name="Liu H."/>
            <person name="Zhao H."/>
            <person name="Xu D."/>
            <person name="Zhang Y."/>
        </authorList>
    </citation>
    <scope>NUCLEOTIDE SEQUENCE [LARGE SCALE GENOMIC DNA]</scope>
    <source>
        <strain evidence="2">cv. Punajuju</strain>
    </source>
</reference>